<keyword evidence="4 6" id="KW-1133">Transmembrane helix</keyword>
<reference evidence="9" key="1">
    <citation type="journal article" date="2019" name="Int. J. Syst. Evol. Microbiol.">
        <title>The Global Catalogue of Microorganisms (GCM) 10K type strain sequencing project: providing services to taxonomists for standard genome sequencing and annotation.</title>
        <authorList>
            <consortium name="The Broad Institute Genomics Platform"/>
            <consortium name="The Broad Institute Genome Sequencing Center for Infectious Disease"/>
            <person name="Wu L."/>
            <person name="Ma J."/>
        </authorList>
    </citation>
    <scope>NUCLEOTIDE SEQUENCE [LARGE SCALE GENOMIC DNA]</scope>
    <source>
        <strain evidence="9">JCM 17664</strain>
    </source>
</reference>
<evidence type="ECO:0000256" key="4">
    <source>
        <dbReference type="ARBA" id="ARBA00022989"/>
    </source>
</evidence>
<dbReference type="InterPro" id="IPR017850">
    <property type="entry name" value="Alkaline_phosphatase_core_sf"/>
</dbReference>
<comment type="subcellular location">
    <subcellularLocation>
        <location evidence="1">Cell membrane</location>
        <topology evidence="1">Multi-pass membrane protein</topology>
    </subcellularLocation>
</comment>
<keyword evidence="5 6" id="KW-0472">Membrane</keyword>
<feature type="transmembrane region" description="Helical" evidence="6">
    <location>
        <begin position="59"/>
        <end position="78"/>
    </location>
</feature>
<name>A0ABP8FZC4_9BACT</name>
<dbReference type="Pfam" id="PF00884">
    <property type="entry name" value="Sulfatase"/>
    <property type="match status" value="1"/>
</dbReference>
<feature type="transmembrane region" description="Helical" evidence="6">
    <location>
        <begin position="184"/>
        <end position="206"/>
    </location>
</feature>
<protein>
    <submittedName>
        <fullName evidence="8">Alkaline phosphatase family protein</fullName>
    </submittedName>
</protein>
<evidence type="ECO:0000256" key="6">
    <source>
        <dbReference type="SAM" id="Phobius"/>
    </source>
</evidence>
<keyword evidence="3 6" id="KW-0812">Transmembrane</keyword>
<gene>
    <name evidence="8" type="ORF">GCM10023143_24550</name>
</gene>
<dbReference type="PANTHER" id="PTHR47371">
    <property type="entry name" value="LIPOTEICHOIC ACID SYNTHASE"/>
    <property type="match status" value="1"/>
</dbReference>
<dbReference type="RefSeq" id="WP_344979715.1">
    <property type="nucleotide sequence ID" value="NZ_BAABFN010000005.1"/>
</dbReference>
<evidence type="ECO:0000313" key="8">
    <source>
        <dbReference type="EMBL" id="GAA4313949.1"/>
    </source>
</evidence>
<evidence type="ECO:0000259" key="7">
    <source>
        <dbReference type="Pfam" id="PF00884"/>
    </source>
</evidence>
<evidence type="ECO:0000256" key="1">
    <source>
        <dbReference type="ARBA" id="ARBA00004651"/>
    </source>
</evidence>
<dbReference type="EMBL" id="BAABFN010000005">
    <property type="protein sequence ID" value="GAA4313949.1"/>
    <property type="molecule type" value="Genomic_DNA"/>
</dbReference>
<evidence type="ECO:0000313" key="9">
    <source>
        <dbReference type="Proteomes" id="UP001501207"/>
    </source>
</evidence>
<sequence length="679" mass="77454">MSNHRRKHLPGYVSYVLAGFCMLYGFLVLFRLIFYLFFFTSTIHTPPVITRAWYLGLKFDLRLALIILLPVLLAALVFRQRILVQWAFRRIFSVYFFIVYAGLYLLYVTDLGYYSYLGVRMDPSVLRFLASGERTTNGRMVWETYPVIRIVLGGIIAVWAAMLLHRWYRNRLSSRRVPLGKLSFAGLCTGMILLFAAGIYGNFGYFPLRWSQAMFAGDNGIASLGLNPVLYFTGNLSVSSETYDPAATRKYYPVMARYLGVERPDSLHLDFIRQYPGRNRQGNPPNVVFVMLESCGAALTSMSGNPMQATPNLQQLAEQGLWFEHFYVPAQSTARTVFGITTGLPDVTSVKTASRNPKIVDQRVIMDQFDGYEKYYLLGGNTNWANMRAVFTNNVRGIKIYEEGDFKDAKADVWGISDYDLMGEADKVFRDAWQRGKPFVAFLQTADNHKPYTTTAGDGDFRKLTSDEVDPTRLKAAGFASLGQFNALRYLDYNIGHFMKLARKSGYLDHTIFVFFGDHNAVMDPYGFMPYPEYEMGIGSVHAACVIYGPPYVQPRKDTLPASLLDLYPTVAHMAGVPYRNYTLGIDLLDSTRTLPRYAYVSYIKNSMQYHGLIGPHFLYEINKQTKKTGLYDWQKDALKDVKNEYPDSARYLDGLTRGFFETTWYLMFNNKKHTGGDK</sequence>
<dbReference type="PANTHER" id="PTHR47371:SF3">
    <property type="entry name" value="PHOSPHOGLYCEROL TRANSFERASE I"/>
    <property type="match status" value="1"/>
</dbReference>
<evidence type="ECO:0000256" key="3">
    <source>
        <dbReference type="ARBA" id="ARBA00022692"/>
    </source>
</evidence>
<evidence type="ECO:0000256" key="2">
    <source>
        <dbReference type="ARBA" id="ARBA00022475"/>
    </source>
</evidence>
<accession>A0ABP8FZC4</accession>
<organism evidence="8 9">
    <name type="scientific">Compostibacter hankyongensis</name>
    <dbReference type="NCBI Taxonomy" id="1007089"/>
    <lineage>
        <taxon>Bacteria</taxon>
        <taxon>Pseudomonadati</taxon>
        <taxon>Bacteroidota</taxon>
        <taxon>Chitinophagia</taxon>
        <taxon>Chitinophagales</taxon>
        <taxon>Chitinophagaceae</taxon>
        <taxon>Compostibacter</taxon>
    </lineage>
</organism>
<dbReference type="Gene3D" id="3.40.720.10">
    <property type="entry name" value="Alkaline Phosphatase, subunit A"/>
    <property type="match status" value="1"/>
</dbReference>
<keyword evidence="9" id="KW-1185">Reference proteome</keyword>
<comment type="caution">
    <text evidence="8">The sequence shown here is derived from an EMBL/GenBank/DDBJ whole genome shotgun (WGS) entry which is preliminary data.</text>
</comment>
<dbReference type="Proteomes" id="UP001501207">
    <property type="component" value="Unassembled WGS sequence"/>
</dbReference>
<dbReference type="InterPro" id="IPR000917">
    <property type="entry name" value="Sulfatase_N"/>
</dbReference>
<evidence type="ECO:0000256" key="5">
    <source>
        <dbReference type="ARBA" id="ARBA00023136"/>
    </source>
</evidence>
<dbReference type="InterPro" id="IPR050448">
    <property type="entry name" value="OpgB/LTA_synthase_biosynth"/>
</dbReference>
<keyword evidence="2" id="KW-1003">Cell membrane</keyword>
<dbReference type="SUPFAM" id="SSF53649">
    <property type="entry name" value="Alkaline phosphatase-like"/>
    <property type="match status" value="1"/>
</dbReference>
<dbReference type="CDD" id="cd16015">
    <property type="entry name" value="LTA_synthase"/>
    <property type="match status" value="1"/>
</dbReference>
<feature type="transmembrane region" description="Helical" evidence="6">
    <location>
        <begin position="90"/>
        <end position="107"/>
    </location>
</feature>
<feature type="transmembrane region" description="Helical" evidence="6">
    <location>
        <begin position="147"/>
        <end position="164"/>
    </location>
</feature>
<proteinExistence type="predicted"/>
<feature type="transmembrane region" description="Helical" evidence="6">
    <location>
        <begin position="12"/>
        <end position="39"/>
    </location>
</feature>
<feature type="domain" description="Sulfatase N-terminal" evidence="7">
    <location>
        <begin position="285"/>
        <end position="577"/>
    </location>
</feature>